<dbReference type="RefSeq" id="WP_167637338.1">
    <property type="nucleotide sequence ID" value="NZ_JAATOP010000003.1"/>
</dbReference>
<comment type="catalytic activity">
    <reaction evidence="10">
        <text>L-isoleucine + 2-oxoglutarate = (S)-3-methyl-2-oxopentanoate + L-glutamate</text>
        <dbReference type="Rhea" id="RHEA:24801"/>
        <dbReference type="ChEBI" id="CHEBI:16810"/>
        <dbReference type="ChEBI" id="CHEBI:29985"/>
        <dbReference type="ChEBI" id="CHEBI:35146"/>
        <dbReference type="ChEBI" id="CHEBI:58045"/>
        <dbReference type="EC" id="2.6.1.42"/>
    </reaction>
</comment>
<name>A0ABX0VVU9_9RHOB</name>
<dbReference type="InterPro" id="IPR050571">
    <property type="entry name" value="Class-IV_PLP-Dep_Aminotrnsfr"/>
</dbReference>
<comment type="pathway">
    <text evidence="3">Amino-acid biosynthesis; L-valine biosynthesis; L-valine from pyruvate: step 4/4.</text>
</comment>
<gene>
    <name evidence="12" type="ORF">HCZ30_05780</name>
</gene>
<keyword evidence="8" id="KW-0100">Branched-chain amino acid biosynthesis</keyword>
<comment type="caution">
    <text evidence="12">The sequence shown here is derived from an EMBL/GenBank/DDBJ whole genome shotgun (WGS) entry which is preliminary data.</text>
</comment>
<evidence type="ECO:0000256" key="9">
    <source>
        <dbReference type="ARBA" id="ARBA00048212"/>
    </source>
</evidence>
<organism evidence="12 13">
    <name type="scientific">Marivivens donghaensis</name>
    <dbReference type="NCBI Taxonomy" id="1699413"/>
    <lineage>
        <taxon>Bacteria</taxon>
        <taxon>Pseudomonadati</taxon>
        <taxon>Pseudomonadota</taxon>
        <taxon>Alphaproteobacteria</taxon>
        <taxon>Rhodobacterales</taxon>
        <taxon>Paracoccaceae</taxon>
        <taxon>Marivivens group</taxon>
        <taxon>Marivivens</taxon>
    </lineage>
</organism>
<evidence type="ECO:0000256" key="1">
    <source>
        <dbReference type="ARBA" id="ARBA00003109"/>
    </source>
</evidence>
<dbReference type="Pfam" id="PF01063">
    <property type="entry name" value="Aminotran_4"/>
    <property type="match status" value="1"/>
</dbReference>
<dbReference type="InterPro" id="IPR036038">
    <property type="entry name" value="Aminotransferase-like"/>
</dbReference>
<dbReference type="SUPFAM" id="SSF56752">
    <property type="entry name" value="D-aminoacid aminotransferase-like PLP-dependent enzymes"/>
    <property type="match status" value="1"/>
</dbReference>
<dbReference type="GO" id="GO:0016829">
    <property type="term" value="F:lyase activity"/>
    <property type="evidence" value="ECO:0007669"/>
    <property type="project" value="UniProtKB-KW"/>
</dbReference>
<evidence type="ECO:0000256" key="11">
    <source>
        <dbReference type="ARBA" id="ARBA00049229"/>
    </source>
</evidence>
<evidence type="ECO:0000256" key="7">
    <source>
        <dbReference type="ARBA" id="ARBA00014472"/>
    </source>
</evidence>
<keyword evidence="12" id="KW-0456">Lyase</keyword>
<sequence>MESPLRGTAPDDCRLIETMGRDGDAVRYLPFHLDRMAAGAEALGYPFGRALAEELLSELPEGGRIRMTLGATGDLSVTGGHLDPNPDQWRVMIAAERLQSGDPWLRVKSTNRPLYTRLREVLPEGVDEYLCLNEKDEVCEGTITNIFVTTAEGERLTPPVSSGLLPGVLRRHLLENGYEERVLHLSDLIEAREIHFGNALRGLIPAVLLPVA</sequence>
<reference evidence="12 13" key="1">
    <citation type="submission" date="2020-03" db="EMBL/GenBank/DDBJ databases">
        <title>Bacterial isolates of synthetic phycosphere.</title>
        <authorList>
            <person name="Fu H."/>
            <person name="Moran M.A."/>
        </authorList>
    </citation>
    <scope>NUCLEOTIDE SEQUENCE [LARGE SCALE GENOMIC DNA]</scope>
    <source>
        <strain evidence="12 13">HF1</strain>
    </source>
</reference>
<evidence type="ECO:0000256" key="4">
    <source>
        <dbReference type="ARBA" id="ARBA00005072"/>
    </source>
</evidence>
<comment type="pathway">
    <text evidence="2">Amino-acid biosynthesis; L-isoleucine biosynthesis; L-isoleucine from 2-oxobutanoate: step 4/4.</text>
</comment>
<dbReference type="InterPro" id="IPR043131">
    <property type="entry name" value="BCAT-like_N"/>
</dbReference>
<dbReference type="InterPro" id="IPR001544">
    <property type="entry name" value="Aminotrans_IV"/>
</dbReference>
<dbReference type="Gene3D" id="3.30.470.10">
    <property type="match status" value="1"/>
</dbReference>
<dbReference type="PANTHER" id="PTHR42743:SF11">
    <property type="entry name" value="AMINODEOXYCHORISMATE LYASE"/>
    <property type="match status" value="1"/>
</dbReference>
<comment type="catalytic activity">
    <reaction evidence="9">
        <text>L-valine + 2-oxoglutarate = 3-methyl-2-oxobutanoate + L-glutamate</text>
        <dbReference type="Rhea" id="RHEA:24813"/>
        <dbReference type="ChEBI" id="CHEBI:11851"/>
        <dbReference type="ChEBI" id="CHEBI:16810"/>
        <dbReference type="ChEBI" id="CHEBI:29985"/>
        <dbReference type="ChEBI" id="CHEBI:57762"/>
        <dbReference type="EC" id="2.6.1.42"/>
    </reaction>
</comment>
<dbReference type="EMBL" id="JAATOP010000003">
    <property type="protein sequence ID" value="NIY71944.1"/>
    <property type="molecule type" value="Genomic_DNA"/>
</dbReference>
<evidence type="ECO:0000256" key="8">
    <source>
        <dbReference type="ARBA" id="ARBA00023304"/>
    </source>
</evidence>
<dbReference type="EC" id="2.6.1.42" evidence="6"/>
<evidence type="ECO:0000256" key="5">
    <source>
        <dbReference type="ARBA" id="ARBA00009320"/>
    </source>
</evidence>
<comment type="pathway">
    <text evidence="4">Amino-acid biosynthesis; L-leucine biosynthesis; L-leucine from 3-methyl-2-oxobutanoate: step 4/4.</text>
</comment>
<comment type="catalytic activity">
    <reaction evidence="11">
        <text>L-leucine + 2-oxoglutarate = 4-methyl-2-oxopentanoate + L-glutamate</text>
        <dbReference type="Rhea" id="RHEA:18321"/>
        <dbReference type="ChEBI" id="CHEBI:16810"/>
        <dbReference type="ChEBI" id="CHEBI:17865"/>
        <dbReference type="ChEBI" id="CHEBI:29985"/>
        <dbReference type="ChEBI" id="CHEBI:57427"/>
        <dbReference type="EC" id="2.6.1.42"/>
    </reaction>
</comment>
<dbReference type="Proteomes" id="UP000709466">
    <property type="component" value="Unassembled WGS sequence"/>
</dbReference>
<keyword evidence="8" id="KW-0028">Amino-acid biosynthesis</keyword>
<evidence type="ECO:0000313" key="13">
    <source>
        <dbReference type="Proteomes" id="UP000709466"/>
    </source>
</evidence>
<comment type="function">
    <text evidence="1">Acts on leucine, isoleucine and valine.</text>
</comment>
<evidence type="ECO:0000256" key="10">
    <source>
        <dbReference type="ARBA" id="ARBA00048798"/>
    </source>
</evidence>
<evidence type="ECO:0000256" key="2">
    <source>
        <dbReference type="ARBA" id="ARBA00004824"/>
    </source>
</evidence>
<comment type="similarity">
    <text evidence="5">Belongs to the class-IV pyridoxal-phosphate-dependent aminotransferase family.</text>
</comment>
<dbReference type="NCBIfam" id="NF005729">
    <property type="entry name" value="PRK07546.1-3"/>
    <property type="match status" value="1"/>
</dbReference>
<dbReference type="Gene3D" id="3.20.10.10">
    <property type="entry name" value="D-amino Acid Aminotransferase, subunit A, domain 2"/>
    <property type="match status" value="1"/>
</dbReference>
<evidence type="ECO:0000313" key="12">
    <source>
        <dbReference type="EMBL" id="NIY71944.1"/>
    </source>
</evidence>
<evidence type="ECO:0000256" key="6">
    <source>
        <dbReference type="ARBA" id="ARBA00013053"/>
    </source>
</evidence>
<evidence type="ECO:0000256" key="3">
    <source>
        <dbReference type="ARBA" id="ARBA00004931"/>
    </source>
</evidence>
<accession>A0ABX0VVU9</accession>
<keyword evidence="13" id="KW-1185">Reference proteome</keyword>
<proteinExistence type="inferred from homology"/>
<dbReference type="InterPro" id="IPR043132">
    <property type="entry name" value="BCAT-like_C"/>
</dbReference>
<dbReference type="PANTHER" id="PTHR42743">
    <property type="entry name" value="AMINO-ACID AMINOTRANSFERASE"/>
    <property type="match status" value="1"/>
</dbReference>
<protein>
    <recommendedName>
        <fullName evidence="7">Probable branched-chain-amino-acid aminotransferase</fullName>
        <ecNumber evidence="6">2.6.1.42</ecNumber>
    </recommendedName>
</protein>